<dbReference type="OrthoDB" id="3135357at2759"/>
<evidence type="ECO:0008006" key="3">
    <source>
        <dbReference type="Google" id="ProtNLM"/>
    </source>
</evidence>
<dbReference type="EMBL" id="KN824295">
    <property type="protein sequence ID" value="KIM27990.1"/>
    <property type="molecule type" value="Genomic_DNA"/>
</dbReference>
<evidence type="ECO:0000313" key="2">
    <source>
        <dbReference type="Proteomes" id="UP000054097"/>
    </source>
</evidence>
<protein>
    <recommendedName>
        <fullName evidence="3">F-box domain-containing protein</fullName>
    </recommendedName>
</protein>
<dbReference type="HOGENOM" id="CLU_055669_0_0_1"/>
<evidence type="ECO:0000313" key="1">
    <source>
        <dbReference type="EMBL" id="KIM27990.1"/>
    </source>
</evidence>
<gene>
    <name evidence="1" type="ORF">M408DRAFT_146794</name>
</gene>
<reference evidence="1 2" key="1">
    <citation type="submission" date="2014-04" db="EMBL/GenBank/DDBJ databases">
        <authorList>
            <consortium name="DOE Joint Genome Institute"/>
            <person name="Kuo A."/>
            <person name="Zuccaro A."/>
            <person name="Kohler A."/>
            <person name="Nagy L.G."/>
            <person name="Floudas D."/>
            <person name="Copeland A."/>
            <person name="Barry K.W."/>
            <person name="Cichocki N."/>
            <person name="Veneault-Fourrey C."/>
            <person name="LaButti K."/>
            <person name="Lindquist E.A."/>
            <person name="Lipzen A."/>
            <person name="Lundell T."/>
            <person name="Morin E."/>
            <person name="Murat C."/>
            <person name="Sun H."/>
            <person name="Tunlid A."/>
            <person name="Henrissat B."/>
            <person name="Grigoriev I.V."/>
            <person name="Hibbett D.S."/>
            <person name="Martin F."/>
            <person name="Nordberg H.P."/>
            <person name="Cantor M.N."/>
            <person name="Hua S.X."/>
        </authorList>
    </citation>
    <scope>NUCLEOTIDE SEQUENCE [LARGE SCALE GENOMIC DNA]</scope>
    <source>
        <strain evidence="1 2">MAFF 305830</strain>
    </source>
</reference>
<accession>A0A0C3ATU3</accession>
<name>A0A0C3ATU3_SERVB</name>
<sequence>MPRTVQLSVELWQCILRYAISVPDFLDPNAFDGVMSDALLADELANRSNEAAYWLIERHRRSLEQVCKSWYAYLGPFQHRFVRMLDIWHGKIPPASLKHAVRVSFSRYGCECLEHCHPELDQQKRLKSSDSRMLFMLSSKDAIYNDVYSQTLNAAGPFDTLEIVDTKEETFGIDYIIKRHQNFQQVKIILGLDGRDRALSPFLLTVLPNLRHFYGRHLWLARFEVAQYVSVIHQSPFDFRKCLARNMVTLLLTMFYLPGQDFSSYTLEFPSLRHLRVRCLFGGDSEIFTQVVIPLLKSSDYNVRSLYFGSVTGENSMPPGIWELCPRLERLGTETRQICPPPLYHPIHTFVCPNYVKFTEKMGVFLWPNIQKVVIEYFWGNYNLKRLVSKGGRRIAASKGIRIEDLGGLSWEEHILLKSESLKASRSIQTE</sequence>
<dbReference type="AlphaFoldDB" id="A0A0C3ATU3"/>
<organism evidence="1 2">
    <name type="scientific">Serendipita vermifera MAFF 305830</name>
    <dbReference type="NCBI Taxonomy" id="933852"/>
    <lineage>
        <taxon>Eukaryota</taxon>
        <taxon>Fungi</taxon>
        <taxon>Dikarya</taxon>
        <taxon>Basidiomycota</taxon>
        <taxon>Agaricomycotina</taxon>
        <taxon>Agaricomycetes</taxon>
        <taxon>Sebacinales</taxon>
        <taxon>Serendipitaceae</taxon>
        <taxon>Serendipita</taxon>
    </lineage>
</organism>
<reference evidence="2" key="2">
    <citation type="submission" date="2015-01" db="EMBL/GenBank/DDBJ databases">
        <title>Evolutionary Origins and Diversification of the Mycorrhizal Mutualists.</title>
        <authorList>
            <consortium name="DOE Joint Genome Institute"/>
            <consortium name="Mycorrhizal Genomics Consortium"/>
            <person name="Kohler A."/>
            <person name="Kuo A."/>
            <person name="Nagy L.G."/>
            <person name="Floudas D."/>
            <person name="Copeland A."/>
            <person name="Barry K.W."/>
            <person name="Cichocki N."/>
            <person name="Veneault-Fourrey C."/>
            <person name="LaButti K."/>
            <person name="Lindquist E.A."/>
            <person name="Lipzen A."/>
            <person name="Lundell T."/>
            <person name="Morin E."/>
            <person name="Murat C."/>
            <person name="Riley R."/>
            <person name="Ohm R."/>
            <person name="Sun H."/>
            <person name="Tunlid A."/>
            <person name="Henrissat B."/>
            <person name="Grigoriev I.V."/>
            <person name="Hibbett D.S."/>
            <person name="Martin F."/>
        </authorList>
    </citation>
    <scope>NUCLEOTIDE SEQUENCE [LARGE SCALE GENOMIC DNA]</scope>
    <source>
        <strain evidence="2">MAFF 305830</strain>
    </source>
</reference>
<proteinExistence type="predicted"/>
<dbReference type="Proteomes" id="UP000054097">
    <property type="component" value="Unassembled WGS sequence"/>
</dbReference>
<keyword evidence="2" id="KW-1185">Reference proteome</keyword>